<dbReference type="EMBL" id="WJXZ01000013">
    <property type="protein sequence ID" value="MRS63887.1"/>
    <property type="molecule type" value="Genomic_DNA"/>
</dbReference>
<name>A0A7K0EQ23_9BACT</name>
<reference evidence="2 3" key="1">
    <citation type="journal article" date="2018" name="Antonie Van Leeuwenhoek">
        <title>Larkinella terrae sp. nov., isolated from soil on Jeju Island, South Korea.</title>
        <authorList>
            <person name="Ten L.N."/>
            <person name="Jeon J."/>
            <person name="Park S.J."/>
            <person name="Park S."/>
            <person name="Lee S.Y."/>
            <person name="Kim M.K."/>
            <person name="Jung H.Y."/>
        </authorList>
    </citation>
    <scope>NUCLEOTIDE SEQUENCE [LARGE SCALE GENOMIC DNA]</scope>
    <source>
        <strain evidence="2 3">KCTC 52001</strain>
    </source>
</reference>
<accession>A0A7K0EQ23</accession>
<dbReference type="InterPro" id="IPR046538">
    <property type="entry name" value="DUF6603"/>
</dbReference>
<evidence type="ECO:0000313" key="2">
    <source>
        <dbReference type="EMBL" id="MRS63887.1"/>
    </source>
</evidence>
<dbReference type="Proteomes" id="UP000441754">
    <property type="component" value="Unassembled WGS sequence"/>
</dbReference>
<dbReference type="RefSeq" id="WP_154177250.1">
    <property type="nucleotide sequence ID" value="NZ_WJXZ01000013.1"/>
</dbReference>
<feature type="domain" description="DUF6603" evidence="1">
    <location>
        <begin position="431"/>
        <end position="996"/>
    </location>
</feature>
<evidence type="ECO:0000313" key="3">
    <source>
        <dbReference type="Proteomes" id="UP000441754"/>
    </source>
</evidence>
<sequence>MGTLEELGKHLALAVQPLKEAVSDPDQFRIFLYRMGWGVNGIPPSYANLIAKVDEAIASLEALLANPDPAKAMAVFGKIKAVFQAIEAISEAPPGVVDVPVFLDEIRERLFEILIVDYLTEAWPFLLNFFKMTGVIEQIPVRAPADRSRPSFIRFKLNWDRIPEILTQPDRLPEFIYGWGTPQFNFELFAEHFLELVYALRIPVSLARLDDETSYLYLDFPTSNPRNPRIRQFIEIAFAYLNIEGEDRPLGLSILDLPAVNNKLPGIIIQPALPAQIGAVLRIREDVNLLIKAQSNIAALFGILIRPNEITVKYPFQDGQLPSAGFGAGVEYAPALAKTVVGSDGGTRLELKGGSLEFNFLFNGNDPELKIGGSLRDFTLVLKASDADGFIRKIIGDGETRIPFTLGFEWSNKHGIKFTGGGGFEVAVYPHLRLGPISIEELLIRLYGETSPKPAAKLEVGTSIKGELGPITFVVQNIGIGLTTTFDGGNAGPFDIGLGFKPPTGVGLAVDGGGFSGGGFLFFDDAKKEYAGGLELTFSETISLNAIGILTTRMPDGSEGFSLLIIITAEFTPIQLSFGFTLNGVGGLVGINRTYLVDEIRKGVYDGSLNSVLFPQNIVANATRIINDLKRIFPPKTGHYLVAPMAKIGWGTPTLISIELGLLLEIPRPGFAILGVLRMNLPEERIAIVKIQVNFFGELDFDKGQISFDASLIDSRILTFTLTGDMALRLYYKENPNFLVSMGGFHPAYTPPPMNLPALKRLSLVIFSGNPSLKAESYFAVTSNTVQFGSKIELSANASVFNVYGFLSLDVLIQFSPFYFIAEVAAMLAVRTGSSTLFSVKLQLTLEGPTPWHAKGKASFEIGFIFTVTISVHFDKTFGERRNDTLPPVRVIDKLREALGNPGNWKADLPVGNQFVTLRELPTDNNALILHPFGTLTVTQKIVPLRLDIARFGYQLPEGPRRFEITKARMGTAEETPSAFEKEQFAPAQFIEMTDAQKLARPSFEPFDAGVRIGGSSQLKSSYAVGLDVTYELIYVPEKQKKKRVVFDRSLFGLYLGHNAIARSSLGEGKRKTSVLGAEKVTIKPETFAIATSSSLQVHQQMIFETETEAQAALSKLIRQDAGFADELQVVPSYQLN</sequence>
<dbReference type="OrthoDB" id="535891at2"/>
<dbReference type="AlphaFoldDB" id="A0A7K0EQ23"/>
<organism evidence="2 3">
    <name type="scientific">Larkinella terrae</name>
    <dbReference type="NCBI Taxonomy" id="2025311"/>
    <lineage>
        <taxon>Bacteria</taxon>
        <taxon>Pseudomonadati</taxon>
        <taxon>Bacteroidota</taxon>
        <taxon>Cytophagia</taxon>
        <taxon>Cytophagales</taxon>
        <taxon>Spirosomataceae</taxon>
        <taxon>Larkinella</taxon>
    </lineage>
</organism>
<evidence type="ECO:0000259" key="1">
    <source>
        <dbReference type="Pfam" id="PF20248"/>
    </source>
</evidence>
<protein>
    <recommendedName>
        <fullName evidence="1">DUF6603 domain-containing protein</fullName>
    </recommendedName>
</protein>
<gene>
    <name evidence="2" type="ORF">GJJ30_21485</name>
</gene>
<comment type="caution">
    <text evidence="2">The sequence shown here is derived from an EMBL/GenBank/DDBJ whole genome shotgun (WGS) entry which is preliminary data.</text>
</comment>
<dbReference type="Pfam" id="PF20248">
    <property type="entry name" value="DUF6603"/>
    <property type="match status" value="1"/>
</dbReference>
<proteinExistence type="predicted"/>
<keyword evidence="3" id="KW-1185">Reference proteome</keyword>